<keyword evidence="1" id="KW-0175">Coiled coil</keyword>
<gene>
    <name evidence="2" type="ORF">LCGC14_2750780</name>
</gene>
<dbReference type="AlphaFoldDB" id="A0A0F8ZNW0"/>
<sequence length="88" mass="9776">MNEPICPHCGGGPADEQHQRECEEDTVLFQQQARIADLERQLAEAAEREVGYRAALKKITRIKLGWSASNSMRETARAALAPAQGKDR</sequence>
<evidence type="ECO:0000313" key="2">
    <source>
        <dbReference type="EMBL" id="KKK87685.1"/>
    </source>
</evidence>
<organism evidence="2">
    <name type="scientific">marine sediment metagenome</name>
    <dbReference type="NCBI Taxonomy" id="412755"/>
    <lineage>
        <taxon>unclassified sequences</taxon>
        <taxon>metagenomes</taxon>
        <taxon>ecological metagenomes</taxon>
    </lineage>
</organism>
<accession>A0A0F8ZNW0</accession>
<feature type="coiled-coil region" evidence="1">
    <location>
        <begin position="28"/>
        <end position="55"/>
    </location>
</feature>
<protein>
    <submittedName>
        <fullName evidence="2">Uncharacterized protein</fullName>
    </submittedName>
</protein>
<dbReference type="EMBL" id="LAZR01050287">
    <property type="protein sequence ID" value="KKK87685.1"/>
    <property type="molecule type" value="Genomic_DNA"/>
</dbReference>
<proteinExistence type="predicted"/>
<name>A0A0F8ZNW0_9ZZZZ</name>
<reference evidence="2" key="1">
    <citation type="journal article" date="2015" name="Nature">
        <title>Complex archaea that bridge the gap between prokaryotes and eukaryotes.</title>
        <authorList>
            <person name="Spang A."/>
            <person name="Saw J.H."/>
            <person name="Jorgensen S.L."/>
            <person name="Zaremba-Niedzwiedzka K."/>
            <person name="Martijn J."/>
            <person name="Lind A.E."/>
            <person name="van Eijk R."/>
            <person name="Schleper C."/>
            <person name="Guy L."/>
            <person name="Ettema T.J."/>
        </authorList>
    </citation>
    <scope>NUCLEOTIDE SEQUENCE</scope>
</reference>
<evidence type="ECO:0000256" key="1">
    <source>
        <dbReference type="SAM" id="Coils"/>
    </source>
</evidence>
<comment type="caution">
    <text evidence="2">The sequence shown here is derived from an EMBL/GenBank/DDBJ whole genome shotgun (WGS) entry which is preliminary data.</text>
</comment>